<proteinExistence type="predicted"/>
<dbReference type="AlphaFoldDB" id="A0A6C0DZM8"/>
<keyword evidence="1" id="KW-1133">Transmembrane helix</keyword>
<evidence type="ECO:0000256" key="1">
    <source>
        <dbReference type="SAM" id="Phobius"/>
    </source>
</evidence>
<evidence type="ECO:0000313" key="2">
    <source>
        <dbReference type="EMBL" id="QHT22244.1"/>
    </source>
</evidence>
<reference evidence="2" key="1">
    <citation type="journal article" date="2020" name="Nature">
        <title>Giant virus diversity and host interactions through global metagenomics.</title>
        <authorList>
            <person name="Schulz F."/>
            <person name="Roux S."/>
            <person name="Paez-Espino D."/>
            <person name="Jungbluth S."/>
            <person name="Walsh D.A."/>
            <person name="Denef V.J."/>
            <person name="McMahon K.D."/>
            <person name="Konstantinidis K.T."/>
            <person name="Eloe-Fadrosh E.A."/>
            <person name="Kyrpides N.C."/>
            <person name="Woyke T."/>
        </authorList>
    </citation>
    <scope>NUCLEOTIDE SEQUENCE</scope>
    <source>
        <strain evidence="2">GVMAG-M-3300023179-107</strain>
    </source>
</reference>
<name>A0A6C0DZM8_9ZZZZ</name>
<accession>A0A6C0DZM8</accession>
<dbReference type="EMBL" id="MN739708">
    <property type="protein sequence ID" value="QHT22244.1"/>
    <property type="molecule type" value="Genomic_DNA"/>
</dbReference>
<keyword evidence="1" id="KW-0812">Transmembrane</keyword>
<keyword evidence="1" id="KW-0472">Membrane</keyword>
<sequence length="258" mass="30696">MKNFIDIFFKREGLYNKQLQFLYIVIFFFIILLLITTFPTTYGFVVLIIAFSLYISDSLIEVPLQENIDLNKTLLNKLQEIQLLVVRQKRDTKLKVSSKRPTLDYLYLDTNLIVFLHSIIPLHQFNKDEFYKLLIGTNNILRLRGEIETYYKANKSYPQNIAQMFQDAIDLKTKVLNNMHNFIYSVPKTNIMYNYVDETTDRYNVLITKNLDKIHVYYKNSFKKTGFTNNSIVINYKTTKPFDPDNDTNIIKPMYFYN</sequence>
<protein>
    <submittedName>
        <fullName evidence="2">Uncharacterized protein</fullName>
    </submittedName>
</protein>
<organism evidence="2">
    <name type="scientific">viral metagenome</name>
    <dbReference type="NCBI Taxonomy" id="1070528"/>
    <lineage>
        <taxon>unclassified sequences</taxon>
        <taxon>metagenomes</taxon>
        <taxon>organismal metagenomes</taxon>
    </lineage>
</organism>
<feature type="transmembrane region" description="Helical" evidence="1">
    <location>
        <begin position="21"/>
        <end position="54"/>
    </location>
</feature>